<sequence>MRLLAVVLIAVLGSSPASAEDAIFVSRKGHQYSLSTVEEGLVLTSLYPAAWILGKGINSNIETGIDKIHLGRGCDAAHDLWGNGRWRADADGLVIEFPKRRRTEFPFQLLPPEFGPACTVSGLLHPA</sequence>
<evidence type="ECO:0000313" key="3">
    <source>
        <dbReference type="Proteomes" id="UP000315816"/>
    </source>
</evidence>
<evidence type="ECO:0000256" key="1">
    <source>
        <dbReference type="SAM" id="SignalP"/>
    </source>
</evidence>
<keyword evidence="1" id="KW-0732">Signal</keyword>
<feature type="chain" id="PRO_5021728728" evidence="1">
    <location>
        <begin position="20"/>
        <end position="127"/>
    </location>
</feature>
<accession>A0A545SM72</accession>
<comment type="caution">
    <text evidence="2">The sequence shown here is derived from an EMBL/GenBank/DDBJ whole genome shotgun (WGS) entry which is preliminary data.</text>
</comment>
<keyword evidence="3" id="KW-1185">Reference proteome</keyword>
<organism evidence="2 3">
    <name type="scientific">Aliiroseovarius halocynthiae</name>
    <dbReference type="NCBI Taxonomy" id="985055"/>
    <lineage>
        <taxon>Bacteria</taxon>
        <taxon>Pseudomonadati</taxon>
        <taxon>Pseudomonadota</taxon>
        <taxon>Alphaproteobacteria</taxon>
        <taxon>Rhodobacterales</taxon>
        <taxon>Paracoccaceae</taxon>
        <taxon>Aliiroseovarius</taxon>
    </lineage>
</organism>
<gene>
    <name evidence="2" type="ORF">FIL88_15090</name>
</gene>
<dbReference type="AlphaFoldDB" id="A0A545SM72"/>
<protein>
    <submittedName>
        <fullName evidence="2">Uncharacterized protein</fullName>
    </submittedName>
</protein>
<dbReference type="RefSeq" id="WP_142854704.1">
    <property type="nucleotide sequence ID" value="NZ_FXWW01000007.1"/>
</dbReference>
<evidence type="ECO:0000313" key="2">
    <source>
        <dbReference type="EMBL" id="TQV66090.1"/>
    </source>
</evidence>
<dbReference type="EMBL" id="VICH01000012">
    <property type="protein sequence ID" value="TQV66090.1"/>
    <property type="molecule type" value="Genomic_DNA"/>
</dbReference>
<dbReference type="Proteomes" id="UP000315816">
    <property type="component" value="Unassembled WGS sequence"/>
</dbReference>
<feature type="signal peptide" evidence="1">
    <location>
        <begin position="1"/>
        <end position="19"/>
    </location>
</feature>
<dbReference type="OrthoDB" id="7864285at2"/>
<proteinExistence type="predicted"/>
<name>A0A545SM72_9RHOB</name>
<reference evidence="2 3" key="1">
    <citation type="submission" date="2019-06" db="EMBL/GenBank/DDBJ databases">
        <title>A novel species of marine bacteria.</title>
        <authorList>
            <person name="Wang Y."/>
        </authorList>
    </citation>
    <scope>NUCLEOTIDE SEQUENCE [LARGE SCALE GENOMIC DNA]</scope>
    <source>
        <strain evidence="2 3">MA1-10</strain>
    </source>
</reference>